<dbReference type="InterPro" id="IPR052633">
    <property type="entry name" value="GRAM_domain_protein_2B"/>
</dbReference>
<dbReference type="Gene3D" id="2.30.29.30">
    <property type="entry name" value="Pleckstrin-homology domain (PH domain)/Phosphotyrosine-binding domain (PTB)"/>
    <property type="match status" value="1"/>
</dbReference>
<feature type="domain" description="GRAM" evidence="3">
    <location>
        <begin position="93"/>
        <end position="160"/>
    </location>
</feature>
<dbReference type="SMART" id="SM00568">
    <property type="entry name" value="GRAM"/>
    <property type="match status" value="1"/>
</dbReference>
<evidence type="ECO:0000256" key="1">
    <source>
        <dbReference type="SAM" id="MobiDB-lite"/>
    </source>
</evidence>
<dbReference type="PANTHER" id="PTHR46645">
    <property type="entry name" value="GRAM DOMAIN-CONTAINING PROTEIN 2B-RELATED"/>
    <property type="match status" value="1"/>
</dbReference>
<keyword evidence="2" id="KW-1133">Transmembrane helix</keyword>
<feature type="region of interest" description="Disordered" evidence="1">
    <location>
        <begin position="261"/>
        <end position="293"/>
    </location>
</feature>
<gene>
    <name evidence="5" type="primary">LOC115812177</name>
</gene>
<protein>
    <submittedName>
        <fullName evidence="5">GRAM domain-containing protein 2B</fullName>
    </submittedName>
</protein>
<dbReference type="InterPro" id="IPR011993">
    <property type="entry name" value="PH-like_dom_sf"/>
</dbReference>
<dbReference type="InterPro" id="IPR004182">
    <property type="entry name" value="GRAM"/>
</dbReference>
<dbReference type="GeneID" id="115812177"/>
<dbReference type="InParanoid" id="A0A6J2VE55"/>
<dbReference type="AlphaFoldDB" id="A0A6J2VE55"/>
<evidence type="ECO:0000313" key="4">
    <source>
        <dbReference type="Proteomes" id="UP000504632"/>
    </source>
</evidence>
<keyword evidence="4" id="KW-1185">Reference proteome</keyword>
<feature type="compositionally biased region" description="Basic and acidic residues" evidence="1">
    <location>
        <begin position="36"/>
        <end position="45"/>
    </location>
</feature>
<proteinExistence type="predicted"/>
<dbReference type="OrthoDB" id="2162691at2759"/>
<evidence type="ECO:0000256" key="2">
    <source>
        <dbReference type="SAM" id="Phobius"/>
    </source>
</evidence>
<keyword evidence="2" id="KW-0472">Membrane</keyword>
<sequence>MNGIKKSQRKFSLDSSGYSLESGGHLGKTKSRKFRRSSEDRKTQSLEEAQLEFQELNRNQHRHSLPRTTTIEEEGFDRTDGSVNRNSFKNHTKTFHKIFPEIPEAEELTYVCSCALQKEVLYQGKLFVSDQHVSFHSSVLLKETKVVIPVSTIQTVKKKHTARVVPNALAIITNAGEKHLFVSFRGRDVCFRHLQSVCPQLLTASANGSPQMSPVENSQDLEIDTISNQSSQEDVTDHNGQFLSQQNLSGAKTLPLTSSLSDLSRVPTKDSSTPRGSTSRDEHSSEEKEETAVSRVSMVTKKVKSFLSMRESNSLNSLLIIYLILVVLLLLSSGYIGLRIVALEEQLRSLGSMVDFGLPTE</sequence>
<keyword evidence="2" id="KW-0812">Transmembrane</keyword>
<feature type="region of interest" description="Disordered" evidence="1">
    <location>
        <begin position="1"/>
        <end position="83"/>
    </location>
</feature>
<evidence type="ECO:0000313" key="5">
    <source>
        <dbReference type="RefSeq" id="XP_030630524.1"/>
    </source>
</evidence>
<reference evidence="5" key="1">
    <citation type="submission" date="2025-08" db="UniProtKB">
        <authorList>
            <consortium name="RefSeq"/>
        </authorList>
    </citation>
    <scope>IDENTIFICATION</scope>
</reference>
<dbReference type="Pfam" id="PF02893">
    <property type="entry name" value="GRAM"/>
    <property type="match status" value="1"/>
</dbReference>
<feature type="transmembrane region" description="Helical" evidence="2">
    <location>
        <begin position="319"/>
        <end position="342"/>
    </location>
</feature>
<dbReference type="RefSeq" id="XP_030630524.1">
    <property type="nucleotide sequence ID" value="XM_030774664.1"/>
</dbReference>
<organism evidence="4 5">
    <name type="scientific">Chanos chanos</name>
    <name type="common">Milkfish</name>
    <name type="synonym">Mugil chanos</name>
    <dbReference type="NCBI Taxonomy" id="29144"/>
    <lineage>
        <taxon>Eukaryota</taxon>
        <taxon>Metazoa</taxon>
        <taxon>Chordata</taxon>
        <taxon>Craniata</taxon>
        <taxon>Vertebrata</taxon>
        <taxon>Euteleostomi</taxon>
        <taxon>Actinopterygii</taxon>
        <taxon>Neopterygii</taxon>
        <taxon>Teleostei</taxon>
        <taxon>Ostariophysi</taxon>
        <taxon>Gonorynchiformes</taxon>
        <taxon>Chanidae</taxon>
        <taxon>Chanos</taxon>
    </lineage>
</organism>
<name>A0A6J2VE55_CHACN</name>
<dbReference type="PANTHER" id="PTHR46645:SF1">
    <property type="entry name" value="GRAM DOMAIN-CONTAINING PROTEIN"/>
    <property type="match status" value="1"/>
</dbReference>
<dbReference type="Proteomes" id="UP000504632">
    <property type="component" value="Chromosome 5"/>
</dbReference>
<evidence type="ECO:0000259" key="3">
    <source>
        <dbReference type="SMART" id="SM00568"/>
    </source>
</evidence>
<accession>A0A6J2VE55</accession>
<dbReference type="CDD" id="cd13220">
    <property type="entry name" value="PH-GRAM_GRAMDC"/>
    <property type="match status" value="1"/>
</dbReference>
<feature type="compositionally biased region" description="Basic and acidic residues" evidence="1">
    <location>
        <begin position="278"/>
        <end position="292"/>
    </location>
</feature>